<dbReference type="InterPro" id="IPR011611">
    <property type="entry name" value="PfkB_dom"/>
</dbReference>
<gene>
    <name evidence="5" type="ORF">GCM10020366_33260</name>
</gene>
<dbReference type="PANTHER" id="PTHR43085:SF15">
    <property type="entry name" value="2-DEHYDRO-3-DEOXYGLUCONOKINASE"/>
    <property type="match status" value="1"/>
</dbReference>
<dbReference type="InterPro" id="IPR050306">
    <property type="entry name" value="PfkB_Carbo_kinase"/>
</dbReference>
<proteinExistence type="inferred from homology"/>
<dbReference type="GO" id="GO:0016301">
    <property type="term" value="F:kinase activity"/>
    <property type="evidence" value="ECO:0007669"/>
    <property type="project" value="UniProtKB-KW"/>
</dbReference>
<dbReference type="Proteomes" id="UP001500483">
    <property type="component" value="Unassembled WGS sequence"/>
</dbReference>
<accession>A0ABP6RUJ3</accession>
<comment type="caution">
    <text evidence="5">The sequence shown here is derived from an EMBL/GenBank/DDBJ whole genome shotgun (WGS) entry which is preliminary data.</text>
</comment>
<evidence type="ECO:0000259" key="4">
    <source>
        <dbReference type="Pfam" id="PF00294"/>
    </source>
</evidence>
<keyword evidence="6" id="KW-1185">Reference proteome</keyword>
<dbReference type="InterPro" id="IPR002173">
    <property type="entry name" value="Carboh/pur_kinase_PfkB_CS"/>
</dbReference>
<name>A0ABP6RUJ3_9PSEU</name>
<sequence>MIRVLAIGECMIELTHREADVLSLGCAGDTFNTASYLSRLTGSAELQVDYLTLVGDDHYSDRIVAAMRAEGVGTDRIGRVAGAQPGLYLVRTDEHGERSFTYYRSQSAARGLFADGEPDFDGYDLVHLSAISLQILAPPARERLRAALRRFRDAGGRVSFDSNYRPAGWDGAAAAAEQVRELWSLTAIGLPTFSDEQALFGDPTAESTVDRLRAAGVADVAVKDGAAGCVVLDGERVVRVPAVPVESVVDSTAAGDAFDAGYLAARLTGADPVAAAHRAQELAATVIRHRGAIVAASVLPRRSAAPVG</sequence>
<dbReference type="CDD" id="cd01166">
    <property type="entry name" value="KdgK"/>
    <property type="match status" value="1"/>
</dbReference>
<dbReference type="EMBL" id="BAAAYK010000038">
    <property type="protein sequence ID" value="GAA3358998.1"/>
    <property type="molecule type" value="Genomic_DNA"/>
</dbReference>
<dbReference type="SUPFAM" id="SSF53613">
    <property type="entry name" value="Ribokinase-like"/>
    <property type="match status" value="1"/>
</dbReference>
<evidence type="ECO:0000256" key="1">
    <source>
        <dbReference type="ARBA" id="ARBA00010688"/>
    </source>
</evidence>
<evidence type="ECO:0000256" key="3">
    <source>
        <dbReference type="ARBA" id="ARBA00022777"/>
    </source>
</evidence>
<protein>
    <submittedName>
        <fullName evidence="5">Sugar kinase</fullName>
    </submittedName>
</protein>
<keyword evidence="3 5" id="KW-0418">Kinase</keyword>
<comment type="similarity">
    <text evidence="1">Belongs to the carbohydrate kinase PfkB family.</text>
</comment>
<evidence type="ECO:0000256" key="2">
    <source>
        <dbReference type="ARBA" id="ARBA00022679"/>
    </source>
</evidence>
<dbReference type="InterPro" id="IPR029056">
    <property type="entry name" value="Ribokinase-like"/>
</dbReference>
<evidence type="ECO:0000313" key="6">
    <source>
        <dbReference type="Proteomes" id="UP001500483"/>
    </source>
</evidence>
<dbReference type="PROSITE" id="PS00584">
    <property type="entry name" value="PFKB_KINASES_2"/>
    <property type="match status" value="1"/>
</dbReference>
<reference evidence="6" key="1">
    <citation type="journal article" date="2019" name="Int. J. Syst. Evol. Microbiol.">
        <title>The Global Catalogue of Microorganisms (GCM) 10K type strain sequencing project: providing services to taxonomists for standard genome sequencing and annotation.</title>
        <authorList>
            <consortium name="The Broad Institute Genomics Platform"/>
            <consortium name="The Broad Institute Genome Sequencing Center for Infectious Disease"/>
            <person name="Wu L."/>
            <person name="Ma J."/>
        </authorList>
    </citation>
    <scope>NUCLEOTIDE SEQUENCE [LARGE SCALE GENOMIC DNA]</scope>
    <source>
        <strain evidence="6">JCM 9687</strain>
    </source>
</reference>
<dbReference type="RefSeq" id="WP_344927643.1">
    <property type="nucleotide sequence ID" value="NZ_BAAAYK010000038.1"/>
</dbReference>
<dbReference type="Pfam" id="PF00294">
    <property type="entry name" value="PfkB"/>
    <property type="match status" value="1"/>
</dbReference>
<dbReference type="Gene3D" id="3.40.1190.20">
    <property type="match status" value="1"/>
</dbReference>
<dbReference type="PANTHER" id="PTHR43085">
    <property type="entry name" value="HEXOKINASE FAMILY MEMBER"/>
    <property type="match status" value="1"/>
</dbReference>
<feature type="domain" description="Carbohydrate kinase PfkB" evidence="4">
    <location>
        <begin position="2"/>
        <end position="294"/>
    </location>
</feature>
<organism evidence="5 6">
    <name type="scientific">Saccharopolyspora gregorii</name>
    <dbReference type="NCBI Taxonomy" id="33914"/>
    <lineage>
        <taxon>Bacteria</taxon>
        <taxon>Bacillati</taxon>
        <taxon>Actinomycetota</taxon>
        <taxon>Actinomycetes</taxon>
        <taxon>Pseudonocardiales</taxon>
        <taxon>Pseudonocardiaceae</taxon>
        <taxon>Saccharopolyspora</taxon>
    </lineage>
</organism>
<evidence type="ECO:0000313" key="5">
    <source>
        <dbReference type="EMBL" id="GAA3358998.1"/>
    </source>
</evidence>
<keyword evidence="2" id="KW-0808">Transferase</keyword>